<dbReference type="EMBL" id="GEDC01016147">
    <property type="protein sequence ID" value="JAS21151.1"/>
    <property type="molecule type" value="Transcribed_RNA"/>
</dbReference>
<keyword evidence="2" id="KW-0472">Membrane</keyword>
<proteinExistence type="predicted"/>
<name>A0A1B6D636_9HEMI</name>
<reference evidence="3" key="1">
    <citation type="submission" date="2015-12" db="EMBL/GenBank/DDBJ databases">
        <title>De novo transcriptome assembly of four potential Pierce s Disease insect vectors from Arizona vineyards.</title>
        <authorList>
            <person name="Tassone E.E."/>
        </authorList>
    </citation>
    <scope>NUCLEOTIDE SEQUENCE</scope>
</reference>
<accession>A0A1B6D636</accession>
<feature type="region of interest" description="Disordered" evidence="1">
    <location>
        <begin position="1"/>
        <end position="36"/>
    </location>
</feature>
<gene>
    <name evidence="3" type="ORF">g.43626</name>
</gene>
<organism evidence="3">
    <name type="scientific">Clastoptera arizonana</name>
    <name type="common">Arizona spittle bug</name>
    <dbReference type="NCBI Taxonomy" id="38151"/>
    <lineage>
        <taxon>Eukaryota</taxon>
        <taxon>Metazoa</taxon>
        <taxon>Ecdysozoa</taxon>
        <taxon>Arthropoda</taxon>
        <taxon>Hexapoda</taxon>
        <taxon>Insecta</taxon>
        <taxon>Pterygota</taxon>
        <taxon>Neoptera</taxon>
        <taxon>Paraneoptera</taxon>
        <taxon>Hemiptera</taxon>
        <taxon>Auchenorrhyncha</taxon>
        <taxon>Cercopoidea</taxon>
        <taxon>Clastopteridae</taxon>
        <taxon>Clastoptera</taxon>
    </lineage>
</organism>
<evidence type="ECO:0000256" key="1">
    <source>
        <dbReference type="SAM" id="MobiDB-lite"/>
    </source>
</evidence>
<evidence type="ECO:0000313" key="3">
    <source>
        <dbReference type="EMBL" id="JAS21151.1"/>
    </source>
</evidence>
<feature type="non-terminal residue" evidence="3">
    <location>
        <position position="124"/>
    </location>
</feature>
<keyword evidence="2" id="KW-0812">Transmembrane</keyword>
<dbReference type="AlphaFoldDB" id="A0A1B6D636"/>
<evidence type="ECO:0000256" key="2">
    <source>
        <dbReference type="SAM" id="Phobius"/>
    </source>
</evidence>
<keyword evidence="2" id="KW-1133">Transmembrane helix</keyword>
<feature type="transmembrane region" description="Helical" evidence="2">
    <location>
        <begin position="71"/>
        <end position="89"/>
    </location>
</feature>
<feature type="non-terminal residue" evidence="3">
    <location>
        <position position="1"/>
    </location>
</feature>
<protein>
    <submittedName>
        <fullName evidence="3">Uncharacterized protein</fullName>
    </submittedName>
</protein>
<sequence length="124" mass="14522">VDLDRRQQPTTRAASRNKGWKPTTSKMVYRHHHGSSPRCRWKIQSCHSEDSNRSIQASRQQAVPASNRQLVFSYFIILFSFLFLALLLLPIEGSQPFKWGSMLRAMSNSPPFCWQLSWIRREWG</sequence>